<proteinExistence type="predicted"/>
<evidence type="ECO:0000313" key="2">
    <source>
        <dbReference type="Proteomes" id="UP001207408"/>
    </source>
</evidence>
<protein>
    <submittedName>
        <fullName evidence="1">Uncharacterized protein</fullName>
    </submittedName>
</protein>
<gene>
    <name evidence="1" type="ORF">OM074_18725</name>
</gene>
<comment type="caution">
    <text evidence="1">The sequence shown here is derived from an EMBL/GenBank/DDBJ whole genome shotgun (WGS) entry which is preliminary data.</text>
</comment>
<dbReference type="EMBL" id="JAPDPI010000054">
    <property type="protein sequence ID" value="MCW3807669.1"/>
    <property type="molecule type" value="Genomic_DNA"/>
</dbReference>
<dbReference type="RefSeq" id="WP_301202114.1">
    <property type="nucleotide sequence ID" value="NZ_JAPDPI010000054.1"/>
</dbReference>
<name>A0AAE3SLN8_9BACT</name>
<dbReference type="Proteomes" id="UP001207408">
    <property type="component" value="Unassembled WGS sequence"/>
</dbReference>
<keyword evidence="2" id="KW-1185">Reference proteome</keyword>
<organism evidence="1 2">
    <name type="scientific">Plebeiibacterium marinum</name>
    <dbReference type="NCBI Taxonomy" id="2992111"/>
    <lineage>
        <taxon>Bacteria</taxon>
        <taxon>Pseudomonadati</taxon>
        <taxon>Bacteroidota</taxon>
        <taxon>Bacteroidia</taxon>
        <taxon>Marinilabiliales</taxon>
        <taxon>Marinilabiliaceae</taxon>
        <taxon>Plebeiibacterium</taxon>
    </lineage>
</organism>
<accession>A0AAE3SLN8</accession>
<evidence type="ECO:0000313" key="1">
    <source>
        <dbReference type="EMBL" id="MCW3807669.1"/>
    </source>
</evidence>
<dbReference type="AlphaFoldDB" id="A0AAE3SLN8"/>
<sequence>MAQENPVKKTLATIEKDNQLAYYKMFNQSYPFYIKKTIKKLEHPKELKAFLTDSPKAIVFTQQKRIKNIDISPFAQIIFQQKDIFEGHTTVVLKSIKSTKNNPTSKN</sequence>
<reference evidence="1" key="1">
    <citation type="submission" date="2022-10" db="EMBL/GenBank/DDBJ databases">
        <authorList>
            <person name="Yu W.X."/>
        </authorList>
    </citation>
    <scope>NUCLEOTIDE SEQUENCE</scope>
    <source>
        <strain evidence="1">D04</strain>
    </source>
</reference>